<keyword evidence="4" id="KW-1185">Reference proteome</keyword>
<evidence type="ECO:0000259" key="2">
    <source>
        <dbReference type="PROSITE" id="PS50801"/>
    </source>
</evidence>
<organism evidence="3 4">
    <name type="scientific">Micromonospora purpureochromogenes</name>
    <dbReference type="NCBI Taxonomy" id="47872"/>
    <lineage>
        <taxon>Bacteria</taxon>
        <taxon>Bacillati</taxon>
        <taxon>Actinomycetota</taxon>
        <taxon>Actinomycetes</taxon>
        <taxon>Micromonosporales</taxon>
        <taxon>Micromonosporaceae</taxon>
        <taxon>Micromonospora</taxon>
    </lineage>
</organism>
<evidence type="ECO:0000313" key="4">
    <source>
        <dbReference type="Proteomes" id="UP000631553"/>
    </source>
</evidence>
<proteinExistence type="predicted"/>
<dbReference type="Gene3D" id="3.30.750.24">
    <property type="entry name" value="STAS domain"/>
    <property type="match status" value="1"/>
</dbReference>
<accession>A0ABX2RX41</accession>
<name>A0ABX2RX41_9ACTN</name>
<feature type="domain" description="STAS" evidence="2">
    <location>
        <begin position="1"/>
        <end position="92"/>
    </location>
</feature>
<dbReference type="InterPro" id="IPR058548">
    <property type="entry name" value="MlaB-like_STAS"/>
</dbReference>
<dbReference type="InterPro" id="IPR002645">
    <property type="entry name" value="STAS_dom"/>
</dbReference>
<dbReference type="SUPFAM" id="SSF52091">
    <property type="entry name" value="SpoIIaa-like"/>
    <property type="match status" value="1"/>
</dbReference>
<protein>
    <submittedName>
        <fullName evidence="3">Anti-anti-sigma factor</fullName>
    </submittedName>
</protein>
<evidence type="ECO:0000313" key="3">
    <source>
        <dbReference type="EMBL" id="NYF59892.1"/>
    </source>
</evidence>
<feature type="region of interest" description="Disordered" evidence="1">
    <location>
        <begin position="94"/>
        <end position="148"/>
    </location>
</feature>
<dbReference type="Proteomes" id="UP000631553">
    <property type="component" value="Unassembled WGS sequence"/>
</dbReference>
<evidence type="ECO:0000256" key="1">
    <source>
        <dbReference type="SAM" id="MobiDB-lite"/>
    </source>
</evidence>
<dbReference type="CDD" id="cd07043">
    <property type="entry name" value="STAS_anti-anti-sigma_factors"/>
    <property type="match status" value="1"/>
</dbReference>
<sequence>MSLSLSCDGATKVITASGEIDMSNAHLLVELVEFLCRSPLPPIALDLSTVTYLGAPGVDALLRVRELVTSAGGRLTLRKAPPFVLHVLGVAGGPPQPELDNASARSTATAAPVVTRFPLNRGHGGSRRPAPRGSFDGTVPADQPAPSG</sequence>
<dbReference type="EMBL" id="JACCCQ010000001">
    <property type="protein sequence ID" value="NYF59892.1"/>
    <property type="molecule type" value="Genomic_DNA"/>
</dbReference>
<reference evidence="3 4" key="1">
    <citation type="submission" date="2020-07" db="EMBL/GenBank/DDBJ databases">
        <title>Sequencing the genomes of 1000 actinobacteria strains.</title>
        <authorList>
            <person name="Klenk H.-P."/>
        </authorList>
    </citation>
    <scope>NUCLEOTIDE SEQUENCE [LARGE SCALE GENOMIC DNA]</scope>
    <source>
        <strain evidence="3 4">DSM 43814</strain>
    </source>
</reference>
<dbReference type="InterPro" id="IPR036513">
    <property type="entry name" value="STAS_dom_sf"/>
</dbReference>
<gene>
    <name evidence="3" type="ORF">HDA35_005723</name>
</gene>
<dbReference type="PROSITE" id="PS50801">
    <property type="entry name" value="STAS"/>
    <property type="match status" value="1"/>
</dbReference>
<dbReference type="Pfam" id="PF13466">
    <property type="entry name" value="STAS_2"/>
    <property type="match status" value="1"/>
</dbReference>
<comment type="caution">
    <text evidence="3">The sequence shown here is derived from an EMBL/GenBank/DDBJ whole genome shotgun (WGS) entry which is preliminary data.</text>
</comment>